<organism evidence="4 5">
    <name type="scientific">Phocaeicola dorei</name>
    <dbReference type="NCBI Taxonomy" id="357276"/>
    <lineage>
        <taxon>Bacteria</taxon>
        <taxon>Pseudomonadati</taxon>
        <taxon>Bacteroidota</taxon>
        <taxon>Bacteroidia</taxon>
        <taxon>Bacteroidales</taxon>
        <taxon>Bacteroidaceae</taxon>
        <taxon>Phocaeicola</taxon>
    </lineage>
</organism>
<dbReference type="InterPro" id="IPR008928">
    <property type="entry name" value="6-hairpin_glycosidase_sf"/>
</dbReference>
<comment type="caution">
    <text evidence="4">The sequence shown here is derived from an EMBL/GenBank/DDBJ whole genome shotgun (WGS) entry which is preliminary data.</text>
</comment>
<name>A0A412YZT2_9BACT</name>
<protein>
    <submittedName>
        <fullName evidence="4">Uncharacterized protein</fullName>
    </submittedName>
</protein>
<keyword evidence="1" id="KW-0732">Signal</keyword>
<sequence>MNMKKLIMLYFFLAGGIAANAKNIDYTYLKMQSAPFEVDDDYLSKHDIVYFSPTQLEAEGFPMGNGDIGGMVWNHDNGIELQINKNDLWTRAQPEEYGMSLLRHAARLKIDFGAPVFSWMHLEEFEGRLSLANAENTYRAVAGYSATTIRTWLAQDRNVWIVECENIPDPKMLGNHSVATVSLERLGSRSFTGWYGGWFAKNPSVGLGKMRAMADAREMILEETDGGLHFAVACRVVESSEEPETVNMRRAEWRTNKCKFTIMVSVATDREDKDPVNAAKKLLDEAEAKGVDELRREKDEWYRNFWSNSFVKLGDDYLENIYYLHRYLMSAGSRGEFPLAFNGGLWRWNRDVLNWGTPHHWNQQQEYWGLCAQNDWRLMKPYLDTYFKMIPFAEKLAKEYGAEHDALLITEAHNFNGVQWGKDKRYLRNNFTPASQIASLFWDYYEFTGDEEFLKERAYTFMKKASHFYLDRLEWDEEKNEYFLKASLYESAPIAYVKNPISDRNCIERLFKDCIRAAEILNVDKDEVKQWRHVLNHLWERGYQQFGECGEVISPAEEYYTEKRYSPWIWGNGGAVAFPAGLIGIDDKDTRLGKAVVNLLKHDDECNAHYPYPQIAARMGEGDVALKYIWNGVNVHQMYPQGLMHNVTGYPDNIYDLASVHNLLKDTYMIRSHDFFQCGMEPMSNYCTGINEMMLQSNEEKIRVFPAVPAAWDSIPMAFILLARGAFLVSASRNNSAEVTQVGVKSLKGNLCRLQNPWGDKKCEVLRCRDGRKVSVKTGGNGVLAFSTQTGEEYVVRLVGTETLVKEVYSGKPNMKVKQLGKRRLGKVSGWNDFQCGGEK</sequence>
<dbReference type="Gene3D" id="1.50.10.10">
    <property type="match status" value="1"/>
</dbReference>
<dbReference type="GO" id="GO:0004560">
    <property type="term" value="F:alpha-L-fucosidase activity"/>
    <property type="evidence" value="ECO:0007669"/>
    <property type="project" value="TreeGrafter"/>
</dbReference>
<dbReference type="Proteomes" id="UP000283678">
    <property type="component" value="Unassembled WGS sequence"/>
</dbReference>
<dbReference type="InterPro" id="IPR013780">
    <property type="entry name" value="Glyco_hydro_b"/>
</dbReference>
<dbReference type="PANTHER" id="PTHR31084:SF19">
    <property type="entry name" value="GLYCOSYL HYDROLASE FAMILY 95 N-TERMINAL DOMAIN-CONTAINING PROTEIN"/>
    <property type="match status" value="1"/>
</dbReference>
<accession>A0A412YZT2</accession>
<dbReference type="InterPro" id="IPR012341">
    <property type="entry name" value="6hp_glycosidase-like_sf"/>
</dbReference>
<gene>
    <name evidence="4" type="ORF">DWW04_16610</name>
</gene>
<dbReference type="Pfam" id="PF22124">
    <property type="entry name" value="Glyco_hydro_95_cat"/>
    <property type="match status" value="1"/>
</dbReference>
<dbReference type="InterPro" id="IPR049053">
    <property type="entry name" value="AFCA-like_C"/>
</dbReference>
<proteinExistence type="predicted"/>
<dbReference type="Pfam" id="PF21307">
    <property type="entry name" value="Glyco_hydro_95_C"/>
    <property type="match status" value="1"/>
</dbReference>
<evidence type="ECO:0000256" key="1">
    <source>
        <dbReference type="SAM" id="SignalP"/>
    </source>
</evidence>
<dbReference type="GO" id="GO:0005975">
    <property type="term" value="P:carbohydrate metabolic process"/>
    <property type="evidence" value="ECO:0007669"/>
    <property type="project" value="InterPro"/>
</dbReference>
<feature type="domain" description="Alpha fucosidase A-like C-terminal" evidence="2">
    <location>
        <begin position="696"/>
        <end position="796"/>
    </location>
</feature>
<evidence type="ECO:0000313" key="4">
    <source>
        <dbReference type="EMBL" id="RGV73219.1"/>
    </source>
</evidence>
<reference evidence="4 5" key="1">
    <citation type="submission" date="2018-08" db="EMBL/GenBank/DDBJ databases">
        <title>A genome reference for cultivated species of the human gut microbiota.</title>
        <authorList>
            <person name="Zou Y."/>
            <person name="Xue W."/>
            <person name="Luo G."/>
        </authorList>
    </citation>
    <scope>NUCLEOTIDE SEQUENCE [LARGE SCALE GENOMIC DNA]</scope>
    <source>
        <strain evidence="4 5">AF14-1AC</strain>
    </source>
</reference>
<evidence type="ECO:0000259" key="2">
    <source>
        <dbReference type="Pfam" id="PF21307"/>
    </source>
</evidence>
<dbReference type="Gene3D" id="2.60.40.1180">
    <property type="entry name" value="Golgi alpha-mannosidase II"/>
    <property type="match status" value="1"/>
</dbReference>
<feature type="chain" id="PRO_5019296113" evidence="1">
    <location>
        <begin position="22"/>
        <end position="840"/>
    </location>
</feature>
<dbReference type="PANTHER" id="PTHR31084">
    <property type="entry name" value="ALPHA-L-FUCOSIDASE 2"/>
    <property type="match status" value="1"/>
</dbReference>
<dbReference type="EMBL" id="QRZL01000020">
    <property type="protein sequence ID" value="RGV73219.1"/>
    <property type="molecule type" value="Genomic_DNA"/>
</dbReference>
<dbReference type="InterPro" id="IPR054363">
    <property type="entry name" value="GH95_cat"/>
</dbReference>
<evidence type="ECO:0000259" key="3">
    <source>
        <dbReference type="Pfam" id="PF22124"/>
    </source>
</evidence>
<dbReference type="SUPFAM" id="SSF48208">
    <property type="entry name" value="Six-hairpin glycosidases"/>
    <property type="match status" value="1"/>
</dbReference>
<feature type="signal peptide" evidence="1">
    <location>
        <begin position="1"/>
        <end position="21"/>
    </location>
</feature>
<evidence type="ECO:0000313" key="5">
    <source>
        <dbReference type="Proteomes" id="UP000283678"/>
    </source>
</evidence>
<feature type="domain" description="Glycosyl hydrolase family 95 catalytic" evidence="3">
    <location>
        <begin position="313"/>
        <end position="634"/>
    </location>
</feature>
<dbReference type="AlphaFoldDB" id="A0A412YZT2"/>